<feature type="region of interest" description="Disordered" evidence="1">
    <location>
        <begin position="72"/>
        <end position="122"/>
    </location>
</feature>
<evidence type="ECO:0000256" key="1">
    <source>
        <dbReference type="SAM" id="MobiDB-lite"/>
    </source>
</evidence>
<name>A0A100W1R8_9MYCO</name>
<reference evidence="3" key="1">
    <citation type="journal article" date="2016" name="Genome Announc.">
        <title>Draft Genome Sequences of Five Rapidly Growing Mycobacterium Species, M. thermoresistibile, M. fortuitum subsp. acetamidolyticum, M. canariasense, M. brisbanense, and M. novocastrense.</title>
        <authorList>
            <person name="Katahira K."/>
            <person name="Ogura Y."/>
            <person name="Gotoh Y."/>
            <person name="Hayashi T."/>
        </authorList>
    </citation>
    <scope>NUCLEOTIDE SEQUENCE [LARGE SCALE GENOMIC DNA]</scope>
    <source>
        <strain evidence="3">JCM15654</strain>
    </source>
</reference>
<gene>
    <name evidence="2" type="ORF">RMCB_4134</name>
</gene>
<feature type="compositionally biased region" description="Basic and acidic residues" evidence="1">
    <location>
        <begin position="34"/>
        <end position="50"/>
    </location>
</feature>
<reference evidence="3" key="2">
    <citation type="submission" date="2016-02" db="EMBL/GenBank/DDBJ databases">
        <title>Draft genome sequence of five rapidly growing Mycobacterium species.</title>
        <authorList>
            <person name="Katahira K."/>
            <person name="Gotou Y."/>
            <person name="Iida K."/>
            <person name="Ogura Y."/>
            <person name="Hayashi T."/>
        </authorList>
    </citation>
    <scope>NUCLEOTIDE SEQUENCE [LARGE SCALE GENOMIC DNA]</scope>
    <source>
        <strain evidence="3">JCM15654</strain>
    </source>
</reference>
<sequence length="122" mass="13292">MFTADDPGARSVDAARRAAALRRRPDGLTAEQSHTQDDIKQAERSAEMARIRAARAARSAARSLEKTAQLHEGVAAADEQTVRQGASRTDVHDRSAAFHRQSAEDDHRLAEDKSNEADADES</sequence>
<dbReference type="RefSeq" id="WP_234792200.1">
    <property type="nucleotide sequence ID" value="NZ_BCSX01000037.1"/>
</dbReference>
<dbReference type="STRING" id="146020.RMCB_4134"/>
<feature type="compositionally biased region" description="Basic and acidic residues" evidence="1">
    <location>
        <begin position="89"/>
        <end position="116"/>
    </location>
</feature>
<dbReference type="AlphaFoldDB" id="A0A100W1R8"/>
<evidence type="ECO:0000313" key="2">
    <source>
        <dbReference type="EMBL" id="GAS90038.1"/>
    </source>
</evidence>
<evidence type="ECO:0000313" key="3">
    <source>
        <dbReference type="Proteomes" id="UP000069620"/>
    </source>
</evidence>
<dbReference type="Proteomes" id="UP000069620">
    <property type="component" value="Unassembled WGS sequence"/>
</dbReference>
<protein>
    <submittedName>
        <fullName evidence="2">Uncharacterized protein</fullName>
    </submittedName>
</protein>
<organism evidence="2 3">
    <name type="scientific">Mycolicibacterium brisbanense</name>
    <dbReference type="NCBI Taxonomy" id="146020"/>
    <lineage>
        <taxon>Bacteria</taxon>
        <taxon>Bacillati</taxon>
        <taxon>Actinomycetota</taxon>
        <taxon>Actinomycetes</taxon>
        <taxon>Mycobacteriales</taxon>
        <taxon>Mycobacteriaceae</taxon>
        <taxon>Mycolicibacterium</taxon>
    </lineage>
</organism>
<keyword evidence="3" id="KW-1185">Reference proteome</keyword>
<dbReference type="EMBL" id="BCSX01000037">
    <property type="protein sequence ID" value="GAS90038.1"/>
    <property type="molecule type" value="Genomic_DNA"/>
</dbReference>
<proteinExistence type="predicted"/>
<comment type="caution">
    <text evidence="2">The sequence shown here is derived from an EMBL/GenBank/DDBJ whole genome shotgun (WGS) entry which is preliminary data.</text>
</comment>
<feature type="region of interest" description="Disordered" evidence="1">
    <location>
        <begin position="20"/>
        <end position="54"/>
    </location>
</feature>
<accession>A0A100W1R8</accession>